<protein>
    <recommendedName>
        <fullName evidence="3">Sulfatase N-terminal domain-containing protein</fullName>
    </recommendedName>
</protein>
<evidence type="ECO:0000313" key="4">
    <source>
        <dbReference type="EMBL" id="OGG51909.1"/>
    </source>
</evidence>
<dbReference type="Gene3D" id="3.40.720.10">
    <property type="entry name" value="Alkaline Phosphatase, subunit A"/>
    <property type="match status" value="1"/>
</dbReference>
<organism evidence="4 5">
    <name type="scientific">Handelsmanbacteria sp. (strain RIFCSPLOWO2_12_FULL_64_10)</name>
    <dbReference type="NCBI Taxonomy" id="1817868"/>
    <lineage>
        <taxon>Bacteria</taxon>
        <taxon>Candidatus Handelsmaniibacteriota</taxon>
    </lineage>
</organism>
<evidence type="ECO:0000259" key="3">
    <source>
        <dbReference type="Pfam" id="PF00884"/>
    </source>
</evidence>
<dbReference type="InterPro" id="IPR017850">
    <property type="entry name" value="Alkaline_phosphatase_core_sf"/>
</dbReference>
<comment type="caution">
    <text evidence="4">The sequence shown here is derived from an EMBL/GenBank/DDBJ whole genome shotgun (WGS) entry which is preliminary data.</text>
</comment>
<evidence type="ECO:0000256" key="1">
    <source>
        <dbReference type="ARBA" id="ARBA00022723"/>
    </source>
</evidence>
<proteinExistence type="predicted"/>
<accession>A0A1F6CRU4</accession>
<dbReference type="SUPFAM" id="SSF53649">
    <property type="entry name" value="Alkaline phosphatase-like"/>
    <property type="match status" value="1"/>
</dbReference>
<dbReference type="GO" id="GO:0005737">
    <property type="term" value="C:cytoplasm"/>
    <property type="evidence" value="ECO:0007669"/>
    <property type="project" value="TreeGrafter"/>
</dbReference>
<evidence type="ECO:0000313" key="5">
    <source>
        <dbReference type="Proteomes" id="UP000178606"/>
    </source>
</evidence>
<dbReference type="InterPro" id="IPR000917">
    <property type="entry name" value="Sulfatase_N"/>
</dbReference>
<dbReference type="AlphaFoldDB" id="A0A1F6CRU4"/>
<dbReference type="GO" id="GO:0008484">
    <property type="term" value="F:sulfuric ester hydrolase activity"/>
    <property type="evidence" value="ECO:0007669"/>
    <property type="project" value="TreeGrafter"/>
</dbReference>
<reference evidence="4 5" key="1">
    <citation type="journal article" date="2016" name="Nat. Commun.">
        <title>Thousands of microbial genomes shed light on interconnected biogeochemical processes in an aquifer system.</title>
        <authorList>
            <person name="Anantharaman K."/>
            <person name="Brown C.T."/>
            <person name="Hug L.A."/>
            <person name="Sharon I."/>
            <person name="Castelle C.J."/>
            <person name="Probst A.J."/>
            <person name="Thomas B.C."/>
            <person name="Singh A."/>
            <person name="Wilkins M.J."/>
            <person name="Karaoz U."/>
            <person name="Brodie E.L."/>
            <person name="Williams K.H."/>
            <person name="Hubbard S.S."/>
            <person name="Banfield J.F."/>
        </authorList>
    </citation>
    <scope>NUCLEOTIDE SEQUENCE [LARGE SCALE GENOMIC DNA]</scope>
    <source>
        <strain evidence="5">RIFCSPLOWO2_12_FULL_64_10</strain>
    </source>
</reference>
<dbReference type="GO" id="GO:0046872">
    <property type="term" value="F:metal ion binding"/>
    <property type="evidence" value="ECO:0007669"/>
    <property type="project" value="UniProtKB-KW"/>
</dbReference>
<gene>
    <name evidence="4" type="ORF">A3F84_02855</name>
</gene>
<dbReference type="Proteomes" id="UP000178606">
    <property type="component" value="Unassembled WGS sequence"/>
</dbReference>
<feature type="domain" description="Sulfatase N-terminal" evidence="3">
    <location>
        <begin position="2"/>
        <end position="367"/>
    </location>
</feature>
<keyword evidence="1" id="KW-0479">Metal-binding</keyword>
<dbReference type="EMBL" id="MFKF01000163">
    <property type="protein sequence ID" value="OGG51909.1"/>
    <property type="molecule type" value="Genomic_DNA"/>
</dbReference>
<dbReference type="Pfam" id="PF00884">
    <property type="entry name" value="Sulfatase"/>
    <property type="match status" value="1"/>
</dbReference>
<dbReference type="PANTHER" id="PTHR45953">
    <property type="entry name" value="IDURONATE 2-SULFATASE"/>
    <property type="match status" value="1"/>
</dbReference>
<evidence type="ECO:0000256" key="2">
    <source>
        <dbReference type="ARBA" id="ARBA00022801"/>
    </source>
</evidence>
<dbReference type="PANTHER" id="PTHR45953:SF1">
    <property type="entry name" value="IDURONATE 2-SULFATASE"/>
    <property type="match status" value="1"/>
</dbReference>
<name>A0A1F6CRU4_HANXR</name>
<keyword evidence="2" id="KW-0378">Hydrolase</keyword>
<sequence>MNVLFIIADQFRPDCLRIAGNPVIQTPHLDALAREGTLFTKCFVQTAPCGPSRMCIYTGRYLCSTRSVDNKTPLIDAEENLATALREGGYAPGIIGYNDYAVDPRILPPDDPRTRELSYDNFLPGFDLALRHEYDSPEYFESLRRKGYPEALLTHEAIHRPNVPPGGPGDHLPLRYPAHYRAEDSEGRFVTEVAVDYLRARRDAGWFLSVNYIKPHPPRICAAPYNDMYDPADMPAPNRRPEELRSTHPYLRQVYRHPQLVPERDLRETQANYYGMITELDASLGLLFQALKDSGQWDRTLIVFSSDHGEYLGDHYLTGKGQFYDETMRVPLIVRDPSPEADATRGRQLDRFVESVDLAPAMLEFLGLPVPDRFHGRSVLGQVRGRSGERRKAEIFYEKDFRSEMKRVVGRDLMGATGWAGQDPDRCLLWVVRDDAYKLVQFADEAMPPFLFDLRRDPGEQRNLAEDPAHVPVLLEYSQRLLRWRMRNEDQRMERWAWPLRQKSE</sequence>